<dbReference type="EMBL" id="AP018227">
    <property type="protein sequence ID" value="BAY84527.1"/>
    <property type="molecule type" value="Genomic_DNA"/>
</dbReference>
<sequence length="139" mass="16009">MFTTQFITTPEIVCTINDLLFPVFLFCLIFGLLCYLTYDYEQHQISEKIDSKFDCAEVTKMQSESELIQAIKENEITIFEKDKQADLLIGLGIRNLRLFCKQQQISGYSTAYKRGKIKGLADFLLSQGYFYSDIAIALK</sequence>
<reference evidence="2 3" key="1">
    <citation type="submission" date="2017-06" db="EMBL/GenBank/DDBJ databases">
        <title>Genome sequencing of cyanobaciteial culture collection at National Institute for Environmental Studies (NIES).</title>
        <authorList>
            <person name="Hirose Y."/>
            <person name="Shimura Y."/>
            <person name="Fujisawa T."/>
            <person name="Nakamura Y."/>
            <person name="Kawachi M."/>
        </authorList>
    </citation>
    <scope>NUCLEOTIDE SEQUENCE [LARGE SCALE GENOMIC DNA]</scope>
    <source>
        <strain evidence="2 3">NIES-267</strain>
    </source>
</reference>
<proteinExistence type="predicted"/>
<dbReference type="Proteomes" id="UP000218418">
    <property type="component" value="Chromosome"/>
</dbReference>
<dbReference type="OrthoDB" id="490095at2"/>
<evidence type="ECO:0000256" key="1">
    <source>
        <dbReference type="SAM" id="Phobius"/>
    </source>
</evidence>
<keyword evidence="3" id="KW-1185">Reference proteome</keyword>
<evidence type="ECO:0000313" key="2">
    <source>
        <dbReference type="EMBL" id="BAY84527.1"/>
    </source>
</evidence>
<name>A0A1Z4LTF4_9CYAN</name>
<keyword evidence="1" id="KW-1133">Transmembrane helix</keyword>
<keyword evidence="1" id="KW-0472">Membrane</keyword>
<gene>
    <name evidence="2" type="ORF">NIES267_40230</name>
</gene>
<organism evidence="2 3">
    <name type="scientific">Calothrix parasitica NIES-267</name>
    <dbReference type="NCBI Taxonomy" id="1973488"/>
    <lineage>
        <taxon>Bacteria</taxon>
        <taxon>Bacillati</taxon>
        <taxon>Cyanobacteriota</taxon>
        <taxon>Cyanophyceae</taxon>
        <taxon>Nostocales</taxon>
        <taxon>Calotrichaceae</taxon>
        <taxon>Calothrix</taxon>
    </lineage>
</organism>
<keyword evidence="1" id="KW-0812">Transmembrane</keyword>
<evidence type="ECO:0000313" key="3">
    <source>
        <dbReference type="Proteomes" id="UP000218418"/>
    </source>
</evidence>
<protein>
    <submittedName>
        <fullName evidence="2">Uncharacterized protein</fullName>
    </submittedName>
</protein>
<feature type="transmembrane region" description="Helical" evidence="1">
    <location>
        <begin position="19"/>
        <end position="38"/>
    </location>
</feature>
<accession>A0A1Z4LTF4</accession>
<dbReference type="AlphaFoldDB" id="A0A1Z4LTF4"/>